<protein>
    <recommendedName>
        <fullName evidence="9">DNA double-strand break repair protein Mre11</fullName>
        <ecNumber evidence="9">3.1.-.-</ecNumber>
    </recommendedName>
</protein>
<evidence type="ECO:0000313" key="13">
    <source>
        <dbReference type="Proteomes" id="UP001500420"/>
    </source>
</evidence>
<dbReference type="GO" id="GO:0006302">
    <property type="term" value="P:double-strand break repair"/>
    <property type="evidence" value="ECO:0007669"/>
    <property type="project" value="UniProtKB-UniRule"/>
</dbReference>
<dbReference type="AlphaFoldDB" id="A0AAV3T527"/>
<accession>A0AAV3T527</accession>
<feature type="region of interest" description="Disordered" evidence="10">
    <location>
        <begin position="369"/>
        <end position="478"/>
    </location>
</feature>
<evidence type="ECO:0000256" key="2">
    <source>
        <dbReference type="ARBA" id="ARBA00022723"/>
    </source>
</evidence>
<evidence type="ECO:0000313" key="12">
    <source>
        <dbReference type="EMBL" id="GAA0660344.1"/>
    </source>
</evidence>
<dbReference type="GO" id="GO:0045027">
    <property type="term" value="F:DNA end binding"/>
    <property type="evidence" value="ECO:0007669"/>
    <property type="project" value="UniProtKB-UniRule"/>
</dbReference>
<keyword evidence="6 9" id="KW-0269">Exonuclease</keyword>
<dbReference type="EMBL" id="BAAADV010000001">
    <property type="protein sequence ID" value="GAA0660344.1"/>
    <property type="molecule type" value="Genomic_DNA"/>
</dbReference>
<feature type="compositionally biased region" description="Acidic residues" evidence="10">
    <location>
        <begin position="376"/>
        <end position="389"/>
    </location>
</feature>
<keyword evidence="3 9" id="KW-0255">Endonuclease</keyword>
<dbReference type="InterPro" id="IPR054879">
    <property type="entry name" value="Mre11_Halo"/>
</dbReference>
<evidence type="ECO:0000256" key="7">
    <source>
        <dbReference type="ARBA" id="ARBA00023204"/>
    </source>
</evidence>
<feature type="binding site" evidence="9">
    <location>
        <position position="9"/>
    </location>
    <ligand>
        <name>Mn(2+)</name>
        <dbReference type="ChEBI" id="CHEBI:29035"/>
        <label>1</label>
    </ligand>
</feature>
<dbReference type="RefSeq" id="WP_343771785.1">
    <property type="nucleotide sequence ID" value="NZ_BAAADV010000001.1"/>
</dbReference>
<evidence type="ECO:0000256" key="5">
    <source>
        <dbReference type="ARBA" id="ARBA00022801"/>
    </source>
</evidence>
<keyword evidence="1 9" id="KW-0540">Nuclease</keyword>
<keyword evidence="13" id="KW-1185">Reference proteome</keyword>
<comment type="cofactor">
    <cofactor evidence="9">
        <name>Mn(2+)</name>
        <dbReference type="ChEBI" id="CHEBI:29035"/>
    </cofactor>
    <text evidence="9">Binds 2 manganese ions per subunit.</text>
</comment>
<dbReference type="NCBIfam" id="NF041030">
    <property type="entry name" value="Mre11_Halo"/>
    <property type="match status" value="1"/>
</dbReference>
<dbReference type="GO" id="GO:0004519">
    <property type="term" value="F:endonuclease activity"/>
    <property type="evidence" value="ECO:0007669"/>
    <property type="project" value="UniProtKB-UniRule"/>
</dbReference>
<evidence type="ECO:0000256" key="8">
    <source>
        <dbReference type="ARBA" id="ARBA00023211"/>
    </source>
</evidence>
<dbReference type="CDD" id="cd00840">
    <property type="entry name" value="MPP_Mre11_N"/>
    <property type="match status" value="1"/>
</dbReference>
<comment type="similarity">
    <text evidence="9">Belongs to the MRE11/RAD32 family.</text>
</comment>
<dbReference type="SUPFAM" id="SSF56300">
    <property type="entry name" value="Metallo-dependent phosphatases"/>
    <property type="match status" value="1"/>
</dbReference>
<feature type="compositionally biased region" description="Acidic residues" evidence="10">
    <location>
        <begin position="397"/>
        <end position="410"/>
    </location>
</feature>
<feature type="compositionally biased region" description="Acidic residues" evidence="10">
    <location>
        <begin position="419"/>
        <end position="461"/>
    </location>
</feature>
<evidence type="ECO:0000256" key="3">
    <source>
        <dbReference type="ARBA" id="ARBA00022759"/>
    </source>
</evidence>
<feature type="binding site" evidence="9">
    <location>
        <position position="183"/>
    </location>
    <ligand>
        <name>Mn(2+)</name>
        <dbReference type="ChEBI" id="CHEBI:29035"/>
        <label>1</label>
    </ligand>
</feature>
<dbReference type="GO" id="GO:0030145">
    <property type="term" value="F:manganese ion binding"/>
    <property type="evidence" value="ECO:0007669"/>
    <property type="project" value="UniProtKB-UniRule"/>
</dbReference>
<dbReference type="Proteomes" id="UP001500420">
    <property type="component" value="Unassembled WGS sequence"/>
</dbReference>
<evidence type="ECO:0000256" key="6">
    <source>
        <dbReference type="ARBA" id="ARBA00022839"/>
    </source>
</evidence>
<evidence type="ECO:0000259" key="11">
    <source>
        <dbReference type="Pfam" id="PF00149"/>
    </source>
</evidence>
<feature type="binding site" evidence="9">
    <location>
        <position position="150"/>
    </location>
    <ligand>
        <name>Mn(2+)</name>
        <dbReference type="ChEBI" id="CHEBI:29035"/>
        <label>2</label>
    </ligand>
</feature>
<dbReference type="InterPro" id="IPR004843">
    <property type="entry name" value="Calcineurin-like_PHP"/>
</dbReference>
<sequence length="478" mass="51911">MTRVIHTGDTHIGYRQYHSPERRRDFLAAFERVVDDAVEADVDAVVHAGDLFHDRRPELLDLQGTVSALRDLADAGIPFLAVVGNHETKRDGQWLDLFEDLGLATRLGASPEIIGETAFYGLDFVPESRRDDLDYEFEPTDADHRALVSHGLFEPFAHADWDTEEVLAEATVDFDAVLLGDNHAPGKREVEDAWVTYCGSTERASADERDDRGYNIVRFGDAAGADADATGTDAVSIARRAVADTREFAFVDVELADGEGTERVRERVREYDVEDAVVIVTVEGSGEEITPAAVEELALERDALVARVNDRREIDSETDVSVSFADPDDAVRERLRELGLSPAARDIDEAVRESKVADSNVRETVETQIRERLDGDGLDAFEGVEDDGTADNADAADSADAEASTDDEGTAADGRDVADPEVDVTDAADAEAEDDDADIADADDSDADVTTDSGDEPDAEPPAESAQNDSQASMEEYL</sequence>
<keyword evidence="7 9" id="KW-0234">DNA repair</keyword>
<dbReference type="PANTHER" id="PTHR30337">
    <property type="entry name" value="COMPONENT OF ATP-DEPENDENT DSDNA EXONUCLEASE"/>
    <property type="match status" value="1"/>
</dbReference>
<dbReference type="Pfam" id="PF00149">
    <property type="entry name" value="Metallophos"/>
    <property type="match status" value="1"/>
</dbReference>
<comment type="caution">
    <text evidence="12">The sequence shown here is derived from an EMBL/GenBank/DDBJ whole genome shotgun (WGS) entry which is preliminary data.</text>
</comment>
<feature type="binding site" evidence="9">
    <location>
        <position position="50"/>
    </location>
    <ligand>
        <name>Mn(2+)</name>
        <dbReference type="ChEBI" id="CHEBI:29035"/>
        <label>2</label>
    </ligand>
</feature>
<keyword evidence="2 9" id="KW-0479">Metal-binding</keyword>
<dbReference type="InterPro" id="IPR041796">
    <property type="entry name" value="Mre11_N"/>
</dbReference>
<evidence type="ECO:0000256" key="1">
    <source>
        <dbReference type="ARBA" id="ARBA00022722"/>
    </source>
</evidence>
<dbReference type="EC" id="3.1.-.-" evidence="9"/>
<evidence type="ECO:0000256" key="9">
    <source>
        <dbReference type="HAMAP-Rule" id="MF_02044"/>
    </source>
</evidence>
<dbReference type="InterPro" id="IPR032885">
    <property type="entry name" value="Mre11_archaea-type"/>
</dbReference>
<comment type="caution">
    <text evidence="9">Lacks conserved residue(s) required for the propagation of feature annotation.</text>
</comment>
<feature type="binding site" evidence="9">
    <location>
        <position position="11"/>
    </location>
    <ligand>
        <name>Mn(2+)</name>
        <dbReference type="ChEBI" id="CHEBI:29035"/>
        <label>1</label>
    </ligand>
</feature>
<dbReference type="InterPro" id="IPR050535">
    <property type="entry name" value="DNA_Repair-Maintenance_Comp"/>
</dbReference>
<feature type="binding site" evidence="9">
    <location>
        <position position="85"/>
    </location>
    <ligand>
        <name>Mn(2+)</name>
        <dbReference type="ChEBI" id="CHEBI:29035"/>
        <label>2</label>
    </ligand>
</feature>
<name>A0AAV3T527_9EURY</name>
<comment type="activity regulation">
    <text evidence="9">Nuclease activity is regulated by Rad50.</text>
</comment>
<reference evidence="12 13" key="1">
    <citation type="journal article" date="2019" name="Int. J. Syst. Evol. Microbiol.">
        <title>The Global Catalogue of Microorganisms (GCM) 10K type strain sequencing project: providing services to taxonomists for standard genome sequencing and annotation.</title>
        <authorList>
            <consortium name="The Broad Institute Genomics Platform"/>
            <consortium name="The Broad Institute Genome Sequencing Center for Infectious Disease"/>
            <person name="Wu L."/>
            <person name="Ma J."/>
        </authorList>
    </citation>
    <scope>NUCLEOTIDE SEQUENCE [LARGE SCALE GENOMIC DNA]</scope>
    <source>
        <strain evidence="12 13">JCM 16328</strain>
    </source>
</reference>
<dbReference type="PANTHER" id="PTHR30337:SF0">
    <property type="entry name" value="NUCLEASE SBCCD SUBUNIT D"/>
    <property type="match status" value="1"/>
</dbReference>
<gene>
    <name evidence="9 12" type="primary">mre11</name>
    <name evidence="12" type="ORF">GCM10009020_00370</name>
</gene>
<dbReference type="GO" id="GO:0000403">
    <property type="term" value="F:Y-form DNA binding"/>
    <property type="evidence" value="ECO:0007669"/>
    <property type="project" value="UniProtKB-UniRule"/>
</dbReference>
<organism evidence="12 13">
    <name type="scientific">Natronoarchaeum mannanilyticum</name>
    <dbReference type="NCBI Taxonomy" id="926360"/>
    <lineage>
        <taxon>Archaea</taxon>
        <taxon>Methanobacteriati</taxon>
        <taxon>Methanobacteriota</taxon>
        <taxon>Stenosarchaea group</taxon>
        <taxon>Halobacteria</taxon>
        <taxon>Halobacteriales</taxon>
        <taxon>Natronoarchaeaceae</taxon>
    </lineage>
</organism>
<dbReference type="Gene3D" id="3.60.21.10">
    <property type="match status" value="1"/>
</dbReference>
<dbReference type="GO" id="GO:0008408">
    <property type="term" value="F:3'-5' exonuclease activity"/>
    <property type="evidence" value="ECO:0007669"/>
    <property type="project" value="UniProtKB-UniRule"/>
</dbReference>
<keyword evidence="5 9" id="KW-0378">Hydrolase</keyword>
<evidence type="ECO:0000256" key="10">
    <source>
        <dbReference type="SAM" id="MobiDB-lite"/>
    </source>
</evidence>
<comment type="function">
    <text evidence="9">Part of the Rad50/Mre11 complex, which is involved in the early steps of DNA double-strand break (DSB) repair. Mre11 binds to DSB ends and has both double-stranded 3'-5' exonuclease activity and single-stranded endonuclease activity.</text>
</comment>
<keyword evidence="8 9" id="KW-0464">Manganese</keyword>
<comment type="subunit">
    <text evidence="9">Homodimer. Forms a heterotetramer composed of two Mre11 subunits and two Rad50 subunits.</text>
</comment>
<dbReference type="HAMAP" id="MF_02044">
    <property type="entry name" value="Mre11"/>
    <property type="match status" value="1"/>
</dbReference>
<feature type="compositionally biased region" description="Polar residues" evidence="10">
    <location>
        <begin position="465"/>
        <end position="478"/>
    </location>
</feature>
<evidence type="ECO:0000256" key="4">
    <source>
        <dbReference type="ARBA" id="ARBA00022763"/>
    </source>
</evidence>
<dbReference type="InterPro" id="IPR029052">
    <property type="entry name" value="Metallo-depent_PP-like"/>
</dbReference>
<feature type="binding site" evidence="9">
    <location>
        <position position="50"/>
    </location>
    <ligand>
        <name>Mn(2+)</name>
        <dbReference type="ChEBI" id="CHEBI:29035"/>
        <label>1</label>
    </ligand>
</feature>
<feature type="domain" description="Calcineurin-like phosphoesterase" evidence="11">
    <location>
        <begin position="3"/>
        <end position="183"/>
    </location>
</feature>
<keyword evidence="4 9" id="KW-0227">DNA damage</keyword>
<feature type="active site" description="Proton donor" evidence="9">
    <location>
        <position position="86"/>
    </location>
</feature>
<proteinExistence type="inferred from homology"/>